<feature type="domain" description="HTH tetR-type" evidence="7">
    <location>
        <begin position="19"/>
        <end position="79"/>
    </location>
</feature>
<evidence type="ECO:0000259" key="7">
    <source>
        <dbReference type="PROSITE" id="PS50977"/>
    </source>
</evidence>
<dbReference type="SUPFAM" id="SSF46689">
    <property type="entry name" value="Homeodomain-like"/>
    <property type="match status" value="1"/>
</dbReference>
<protein>
    <recommendedName>
        <fullName evidence="7">HTH tetR-type domain-containing protein</fullName>
    </recommendedName>
</protein>
<dbReference type="PANTHER" id="PTHR30055:SF234">
    <property type="entry name" value="HTH-TYPE TRANSCRIPTIONAL REGULATOR BETI"/>
    <property type="match status" value="1"/>
</dbReference>
<gene>
    <name evidence="8" type="ORF">RS694_12800</name>
</gene>
<dbReference type="InterPro" id="IPR036271">
    <property type="entry name" value="Tet_transcr_reg_TetR-rel_C_sf"/>
</dbReference>
<feature type="DNA-binding region" description="H-T-H motif" evidence="5">
    <location>
        <begin position="42"/>
        <end position="61"/>
    </location>
</feature>
<dbReference type="GO" id="GO:0003700">
    <property type="term" value="F:DNA-binding transcription factor activity"/>
    <property type="evidence" value="ECO:0007669"/>
    <property type="project" value="TreeGrafter"/>
</dbReference>
<feature type="region of interest" description="Disordered" evidence="6">
    <location>
        <begin position="216"/>
        <end position="240"/>
    </location>
</feature>
<dbReference type="eggNOG" id="COG1309">
    <property type="taxonomic scope" value="Bacteria"/>
</dbReference>
<keyword evidence="4" id="KW-0804">Transcription</keyword>
<dbReference type="Gene3D" id="1.10.357.10">
    <property type="entry name" value="Tetracycline Repressor, domain 2"/>
    <property type="match status" value="1"/>
</dbReference>
<evidence type="ECO:0000256" key="2">
    <source>
        <dbReference type="ARBA" id="ARBA00023015"/>
    </source>
</evidence>
<keyword evidence="1" id="KW-0678">Repressor</keyword>
<dbReference type="InterPro" id="IPR023772">
    <property type="entry name" value="DNA-bd_HTH_TetR-type_CS"/>
</dbReference>
<dbReference type="InterPro" id="IPR009057">
    <property type="entry name" value="Homeodomain-like_sf"/>
</dbReference>
<reference evidence="8 9" key="1">
    <citation type="submission" date="2017-01" db="EMBL/GenBank/DDBJ databases">
        <authorList>
            <person name="Mah S.A."/>
            <person name="Swanson W.J."/>
            <person name="Moy G.W."/>
            <person name="Vacquier V.D."/>
        </authorList>
    </citation>
    <scope>NUCLEOTIDE SEQUENCE [LARGE SCALE GENOMIC DNA]</scope>
    <source>
        <strain evidence="8 9">DSM 22694</strain>
    </source>
</reference>
<organism evidence="8 9">
    <name type="scientific">Rhodoferax saidenbachensis</name>
    <dbReference type="NCBI Taxonomy" id="1484693"/>
    <lineage>
        <taxon>Bacteria</taxon>
        <taxon>Pseudomonadati</taxon>
        <taxon>Pseudomonadota</taxon>
        <taxon>Betaproteobacteria</taxon>
        <taxon>Burkholderiales</taxon>
        <taxon>Comamonadaceae</taxon>
        <taxon>Rhodoferax</taxon>
    </lineage>
</organism>
<dbReference type="RefSeq" id="WP_076069661.1">
    <property type="nucleotide sequence ID" value="NZ_CP019239.1"/>
</dbReference>
<keyword evidence="9" id="KW-1185">Reference proteome</keyword>
<dbReference type="InterPro" id="IPR050109">
    <property type="entry name" value="HTH-type_TetR-like_transc_reg"/>
</dbReference>
<dbReference type="Proteomes" id="UP000186110">
    <property type="component" value="Chromosome"/>
</dbReference>
<dbReference type="Pfam" id="PF00440">
    <property type="entry name" value="TetR_N"/>
    <property type="match status" value="1"/>
</dbReference>
<name>A0A1P8KBF0_9BURK</name>
<evidence type="ECO:0000256" key="6">
    <source>
        <dbReference type="SAM" id="MobiDB-lite"/>
    </source>
</evidence>
<evidence type="ECO:0000256" key="5">
    <source>
        <dbReference type="PROSITE-ProRule" id="PRU00335"/>
    </source>
</evidence>
<dbReference type="PRINTS" id="PR00455">
    <property type="entry name" value="HTHTETR"/>
</dbReference>
<dbReference type="KEGG" id="rsb:RS694_12800"/>
<dbReference type="PROSITE" id="PS50977">
    <property type="entry name" value="HTH_TETR_2"/>
    <property type="match status" value="1"/>
</dbReference>
<dbReference type="Gene3D" id="1.10.10.60">
    <property type="entry name" value="Homeodomain-like"/>
    <property type="match status" value="1"/>
</dbReference>
<dbReference type="PANTHER" id="PTHR30055">
    <property type="entry name" value="HTH-TYPE TRANSCRIPTIONAL REGULATOR RUTR"/>
    <property type="match status" value="1"/>
</dbReference>
<dbReference type="STRING" id="1484693.RS694_12800"/>
<keyword evidence="2" id="KW-0805">Transcription regulation</keyword>
<evidence type="ECO:0000313" key="9">
    <source>
        <dbReference type="Proteomes" id="UP000186110"/>
    </source>
</evidence>
<keyword evidence="3 5" id="KW-0238">DNA-binding</keyword>
<dbReference type="InterPro" id="IPR001647">
    <property type="entry name" value="HTH_TetR"/>
</dbReference>
<proteinExistence type="predicted"/>
<evidence type="ECO:0000313" key="8">
    <source>
        <dbReference type="EMBL" id="APW43319.1"/>
    </source>
</evidence>
<sequence>MPKTPSTSPTAKPLRSDGQEARNRLLDAALTLFADKGFAKTSTREIAQAAQANIASISYYFGDKDGLYRAVFADPRYNPPFAPPDDNAAPLDIRSTLTLMLRTFVEPLKTGQQIRQCMKLHFREMIEPTGMWQAEIDDNIKPAHEALVLALCRHLGVKKPDDDMHHLAFDIAGLGVMLHVGIDVIQAIRPALLGSATALDRYHARMVDSAMALVEAEARRRAPQPTPAPSSSPSKRKTQK</sequence>
<evidence type="ECO:0000256" key="4">
    <source>
        <dbReference type="ARBA" id="ARBA00023163"/>
    </source>
</evidence>
<dbReference type="AlphaFoldDB" id="A0A1P8KBF0"/>
<evidence type="ECO:0000256" key="3">
    <source>
        <dbReference type="ARBA" id="ARBA00023125"/>
    </source>
</evidence>
<dbReference type="InterPro" id="IPR015292">
    <property type="entry name" value="Tscrpt_reg_YbiH_C"/>
</dbReference>
<dbReference type="PROSITE" id="PS01081">
    <property type="entry name" value="HTH_TETR_1"/>
    <property type="match status" value="1"/>
</dbReference>
<dbReference type="GO" id="GO:0000976">
    <property type="term" value="F:transcription cis-regulatory region binding"/>
    <property type="evidence" value="ECO:0007669"/>
    <property type="project" value="TreeGrafter"/>
</dbReference>
<accession>A0A1P8KBF0</accession>
<evidence type="ECO:0000256" key="1">
    <source>
        <dbReference type="ARBA" id="ARBA00022491"/>
    </source>
</evidence>
<dbReference type="EMBL" id="CP019239">
    <property type="protein sequence ID" value="APW43319.1"/>
    <property type="molecule type" value="Genomic_DNA"/>
</dbReference>
<dbReference type="Pfam" id="PF09209">
    <property type="entry name" value="CecR_C"/>
    <property type="match status" value="1"/>
</dbReference>
<dbReference type="SUPFAM" id="SSF48498">
    <property type="entry name" value="Tetracyclin repressor-like, C-terminal domain"/>
    <property type="match status" value="1"/>
</dbReference>